<dbReference type="InterPro" id="IPR036390">
    <property type="entry name" value="WH_DNA-bd_sf"/>
</dbReference>
<keyword evidence="5" id="KW-1185">Reference proteome</keyword>
<dbReference type="AlphaFoldDB" id="A0A1E3ITA0"/>
<dbReference type="SUPFAM" id="SSF46785">
    <property type="entry name" value="Winged helix' DNA-binding domain"/>
    <property type="match status" value="1"/>
</dbReference>
<dbReference type="OrthoDB" id="5954824at2759"/>
<protein>
    <submittedName>
        <fullName evidence="4">Uncharacterized protein</fullName>
    </submittedName>
</protein>
<dbReference type="PROSITE" id="PS00658">
    <property type="entry name" value="FORK_HEAD_2"/>
    <property type="match status" value="1"/>
</dbReference>
<proteinExistence type="predicted"/>
<dbReference type="InterPro" id="IPR001766">
    <property type="entry name" value="Fork_head_dom"/>
</dbReference>
<dbReference type="Proteomes" id="UP000094043">
    <property type="component" value="Chromosome 2"/>
</dbReference>
<keyword evidence="1 3" id="KW-0238">DNA-binding</keyword>
<dbReference type="RefSeq" id="XP_066067085.1">
    <property type="nucleotide sequence ID" value="XM_066210988.1"/>
</dbReference>
<organism evidence="4 5">
    <name type="scientific">Cryptococcus depauperatus CBS 7841</name>
    <dbReference type="NCBI Taxonomy" id="1295531"/>
    <lineage>
        <taxon>Eukaryota</taxon>
        <taxon>Fungi</taxon>
        <taxon>Dikarya</taxon>
        <taxon>Basidiomycota</taxon>
        <taxon>Agaricomycotina</taxon>
        <taxon>Tremellomycetes</taxon>
        <taxon>Tremellales</taxon>
        <taxon>Cryptococcaceae</taxon>
        <taxon>Cryptococcus</taxon>
    </lineage>
</organism>
<dbReference type="SMART" id="SM00339">
    <property type="entry name" value="FH"/>
    <property type="match status" value="1"/>
</dbReference>
<keyword evidence="2 3" id="KW-0539">Nucleus</keyword>
<dbReference type="EMBL" id="CP143785">
    <property type="protein sequence ID" value="WVN86385.1"/>
    <property type="molecule type" value="Genomic_DNA"/>
</dbReference>
<gene>
    <name evidence="4" type="ORF">L203_101549</name>
</gene>
<dbReference type="InterPro" id="IPR036388">
    <property type="entry name" value="WH-like_DNA-bd_sf"/>
</dbReference>
<dbReference type="KEGG" id="cdep:91085762"/>
<reference evidence="4" key="2">
    <citation type="journal article" date="2022" name="Elife">
        <title>Obligate sexual reproduction of a homothallic fungus closely related to the Cryptococcus pathogenic species complex.</title>
        <authorList>
            <person name="Passer A.R."/>
            <person name="Clancey S.A."/>
            <person name="Shea T."/>
            <person name="David-Palma M."/>
            <person name="Averette A.F."/>
            <person name="Boekhout T."/>
            <person name="Porcel B.M."/>
            <person name="Nowrousian M."/>
            <person name="Cuomo C.A."/>
            <person name="Sun S."/>
            <person name="Heitman J."/>
            <person name="Coelho M.A."/>
        </authorList>
    </citation>
    <scope>NUCLEOTIDE SEQUENCE</scope>
    <source>
        <strain evidence="4">CBS 7841</strain>
    </source>
</reference>
<dbReference type="VEuPathDB" id="FungiDB:L203_01086"/>
<dbReference type="PANTHER" id="PTHR11829">
    <property type="entry name" value="FORKHEAD BOX PROTEIN"/>
    <property type="match status" value="1"/>
</dbReference>
<dbReference type="Gene3D" id="1.10.10.10">
    <property type="entry name" value="Winged helix-like DNA-binding domain superfamily/Winged helix DNA-binding domain"/>
    <property type="match status" value="1"/>
</dbReference>
<dbReference type="InterPro" id="IPR050211">
    <property type="entry name" value="FOX_domain-containing"/>
</dbReference>
<dbReference type="InterPro" id="IPR030456">
    <property type="entry name" value="TF_fork_head_CS_2"/>
</dbReference>
<comment type="subcellular location">
    <subcellularLocation>
        <location evidence="3">Nucleus</location>
    </subcellularLocation>
</comment>
<evidence type="ECO:0000256" key="3">
    <source>
        <dbReference type="PROSITE-ProRule" id="PRU00089"/>
    </source>
</evidence>
<dbReference type="Pfam" id="PF00250">
    <property type="entry name" value="Forkhead"/>
    <property type="match status" value="1"/>
</dbReference>
<name>A0A1E3ITA0_9TREE</name>
<sequence length="419" mass="47295">MNYGKEDKAINIDPAESTLAVQSLQAKEELEWLRKINPTPLDSSIIQGDWARKTNVASSSLTCISTARMDDPGVEDPEMESIPLGPRRNSRPKASLVYLIGQAILSSSSRCLSLDHIFRWLMTAYPYFADHKRSNWRDSVRHTLSKHKSFQKVCQATDHSAAKENIWTIVEEEECHWVSEDTFVKALPAGHVHNMICNQIAWKEKQNSNTREDNYKKKIDSQGSYESTDSGNPSVASAAATNTVSGYQHCRFDNISRSTESANFLPPLASLALPGRGQPLANSSRLTNIHLREGYKHFFYNKHSQLEDSAPPVAISFADDFPSAPRLPPISSLLKHTILSEPFSFRNSVAVASRYKKTLLPQTSFKSPSTPEDTHDEACEGERDYCMSRKLVPEHDPSGNMYENFEKRQPWQGFKFWIP</sequence>
<dbReference type="GeneID" id="91085762"/>
<dbReference type="GO" id="GO:0000978">
    <property type="term" value="F:RNA polymerase II cis-regulatory region sequence-specific DNA binding"/>
    <property type="evidence" value="ECO:0007669"/>
    <property type="project" value="TreeGrafter"/>
</dbReference>
<dbReference type="GO" id="GO:0000981">
    <property type="term" value="F:DNA-binding transcription factor activity, RNA polymerase II-specific"/>
    <property type="evidence" value="ECO:0007669"/>
    <property type="project" value="TreeGrafter"/>
</dbReference>
<evidence type="ECO:0000256" key="2">
    <source>
        <dbReference type="ARBA" id="ARBA00023242"/>
    </source>
</evidence>
<evidence type="ECO:0000313" key="4">
    <source>
        <dbReference type="EMBL" id="WVN86385.1"/>
    </source>
</evidence>
<dbReference type="PROSITE" id="PS50039">
    <property type="entry name" value="FORK_HEAD_3"/>
    <property type="match status" value="1"/>
</dbReference>
<evidence type="ECO:0000313" key="5">
    <source>
        <dbReference type="Proteomes" id="UP000094043"/>
    </source>
</evidence>
<dbReference type="PRINTS" id="PR00053">
    <property type="entry name" value="FORKHEAD"/>
</dbReference>
<evidence type="ECO:0000256" key="1">
    <source>
        <dbReference type="ARBA" id="ARBA00023125"/>
    </source>
</evidence>
<accession>A0A1E3ITA0</accession>
<dbReference type="GO" id="GO:0005634">
    <property type="term" value="C:nucleus"/>
    <property type="evidence" value="ECO:0007669"/>
    <property type="project" value="UniProtKB-SubCell"/>
</dbReference>
<reference evidence="4" key="1">
    <citation type="submission" date="2016-06" db="EMBL/GenBank/DDBJ databases">
        <authorList>
            <person name="Cuomo C."/>
            <person name="Litvintseva A."/>
            <person name="Heitman J."/>
            <person name="Chen Y."/>
            <person name="Sun S."/>
            <person name="Springer D."/>
            <person name="Dromer F."/>
            <person name="Young S."/>
            <person name="Zeng Q."/>
            <person name="Chapman S."/>
            <person name="Gujja S."/>
            <person name="Saif S."/>
            <person name="Birren B."/>
        </authorList>
    </citation>
    <scope>NUCLEOTIDE SEQUENCE</scope>
    <source>
        <strain evidence="4">CBS 7841</strain>
    </source>
</reference>
<dbReference type="PANTHER" id="PTHR11829:SF343">
    <property type="entry name" value="FORK-HEAD DOMAIN-CONTAINING PROTEIN"/>
    <property type="match status" value="1"/>
</dbReference>
<reference evidence="4" key="3">
    <citation type="submission" date="2024-01" db="EMBL/GenBank/DDBJ databases">
        <authorList>
            <person name="Coelho M.A."/>
            <person name="David-Palma M."/>
            <person name="Shea T."/>
            <person name="Sun S."/>
            <person name="Cuomo C.A."/>
            <person name="Heitman J."/>
        </authorList>
    </citation>
    <scope>NUCLEOTIDE SEQUENCE</scope>
    <source>
        <strain evidence="4">CBS 7841</strain>
    </source>
</reference>
<feature type="DNA-binding region" description="Fork-head" evidence="3">
    <location>
        <begin position="91"/>
        <end position="183"/>
    </location>
</feature>